<feature type="region of interest" description="Disordered" evidence="1">
    <location>
        <begin position="249"/>
        <end position="268"/>
    </location>
</feature>
<dbReference type="Gene3D" id="3.30.710.10">
    <property type="entry name" value="Potassium Channel Kv1.1, Chain A"/>
    <property type="match status" value="1"/>
</dbReference>
<gene>
    <name evidence="3" type="ORF">HDK90DRAFT_468130</name>
</gene>
<keyword evidence="4" id="KW-1185">Reference proteome</keyword>
<proteinExistence type="predicted"/>
<name>A0ABR1YIP2_9PEZI</name>
<sequence length="268" mass="30091">MTTEIDVTRLWQTGQLSDVQVQLRDRTFKAHKIMLCKHSSMFRRIIERNPATDKINLKLDEAAIFPDGEIFAVFLESIHTQRFDRDRGYSLLGNIIFALQAYQAGQKSGSPLLTGAAATNFKMLLFHSERDDFGNAATGDAFARFIQMVYNRSTITSACIHPARDECGLRKYFMEFYSPRMSKWTGSPGGFRISQSTTLSPTDRRVGEQRPSRVRPLRMRASLRVRPVASTSAHSSSAYRANAAMPVTTAETAAKTATKRERTACHSP</sequence>
<dbReference type="EMBL" id="JBBWRZ010000008">
    <property type="protein sequence ID" value="KAK8230775.1"/>
    <property type="molecule type" value="Genomic_DNA"/>
</dbReference>
<feature type="compositionally biased region" description="Basic and acidic residues" evidence="1">
    <location>
        <begin position="258"/>
        <end position="268"/>
    </location>
</feature>
<feature type="region of interest" description="Disordered" evidence="1">
    <location>
        <begin position="193"/>
        <end position="213"/>
    </location>
</feature>
<evidence type="ECO:0000256" key="1">
    <source>
        <dbReference type="SAM" id="MobiDB-lite"/>
    </source>
</evidence>
<dbReference type="Proteomes" id="UP001492380">
    <property type="component" value="Unassembled WGS sequence"/>
</dbReference>
<dbReference type="Pfam" id="PF00651">
    <property type="entry name" value="BTB"/>
    <property type="match status" value="1"/>
</dbReference>
<dbReference type="PROSITE" id="PS50097">
    <property type="entry name" value="BTB"/>
    <property type="match status" value="1"/>
</dbReference>
<comment type="caution">
    <text evidence="3">The sequence shown here is derived from an EMBL/GenBank/DDBJ whole genome shotgun (WGS) entry which is preliminary data.</text>
</comment>
<feature type="domain" description="BTB" evidence="2">
    <location>
        <begin position="17"/>
        <end position="87"/>
    </location>
</feature>
<accession>A0ABR1YIP2</accession>
<feature type="compositionally biased region" description="Basic and acidic residues" evidence="1">
    <location>
        <begin position="202"/>
        <end position="211"/>
    </location>
</feature>
<dbReference type="SUPFAM" id="SSF54695">
    <property type="entry name" value="POZ domain"/>
    <property type="match status" value="1"/>
</dbReference>
<reference evidence="3 4" key="1">
    <citation type="submission" date="2024-04" db="EMBL/GenBank/DDBJ databases">
        <title>Phyllosticta paracitricarpa is synonymous to the EU quarantine fungus P. citricarpa based on phylogenomic analyses.</title>
        <authorList>
            <consortium name="Lawrence Berkeley National Laboratory"/>
            <person name="Van Ingen-Buijs V.A."/>
            <person name="Van Westerhoven A.C."/>
            <person name="Haridas S."/>
            <person name="Skiadas P."/>
            <person name="Martin F."/>
            <person name="Groenewald J.Z."/>
            <person name="Crous P.W."/>
            <person name="Seidl M.F."/>
        </authorList>
    </citation>
    <scope>NUCLEOTIDE SEQUENCE [LARGE SCALE GENOMIC DNA]</scope>
    <source>
        <strain evidence="3 4">CBS 123374</strain>
    </source>
</reference>
<protein>
    <recommendedName>
        <fullName evidence="2">BTB domain-containing protein</fullName>
    </recommendedName>
</protein>
<evidence type="ECO:0000313" key="4">
    <source>
        <dbReference type="Proteomes" id="UP001492380"/>
    </source>
</evidence>
<dbReference type="InterPro" id="IPR000210">
    <property type="entry name" value="BTB/POZ_dom"/>
</dbReference>
<evidence type="ECO:0000313" key="3">
    <source>
        <dbReference type="EMBL" id="KAK8230775.1"/>
    </source>
</evidence>
<organism evidence="3 4">
    <name type="scientific">Phyllosticta capitalensis</name>
    <dbReference type="NCBI Taxonomy" id="121624"/>
    <lineage>
        <taxon>Eukaryota</taxon>
        <taxon>Fungi</taxon>
        <taxon>Dikarya</taxon>
        <taxon>Ascomycota</taxon>
        <taxon>Pezizomycotina</taxon>
        <taxon>Dothideomycetes</taxon>
        <taxon>Dothideomycetes incertae sedis</taxon>
        <taxon>Botryosphaeriales</taxon>
        <taxon>Phyllostictaceae</taxon>
        <taxon>Phyllosticta</taxon>
    </lineage>
</organism>
<evidence type="ECO:0000259" key="2">
    <source>
        <dbReference type="PROSITE" id="PS50097"/>
    </source>
</evidence>
<dbReference type="InterPro" id="IPR011333">
    <property type="entry name" value="SKP1/BTB/POZ_sf"/>
</dbReference>
<dbReference type="CDD" id="cd18186">
    <property type="entry name" value="BTB_POZ_ZBTB_KLHL-like"/>
    <property type="match status" value="1"/>
</dbReference>